<feature type="domain" description="SMP-30/Gluconolactonase/LRE-like region" evidence="2">
    <location>
        <begin position="211"/>
        <end position="379"/>
    </location>
</feature>
<accession>A0A8K0SHB3</accession>
<feature type="signal peptide" evidence="1">
    <location>
        <begin position="1"/>
        <end position="19"/>
    </location>
</feature>
<dbReference type="SUPFAM" id="SSF63829">
    <property type="entry name" value="Calcium-dependent phosphotriesterase"/>
    <property type="match status" value="1"/>
</dbReference>
<feature type="chain" id="PRO_5035451126" description="SMP-30/Gluconolactonase/LRE-like region domain-containing protein" evidence="1">
    <location>
        <begin position="20"/>
        <end position="402"/>
    </location>
</feature>
<dbReference type="OrthoDB" id="423498at2759"/>
<dbReference type="Proteomes" id="UP000813444">
    <property type="component" value="Unassembled WGS sequence"/>
</dbReference>
<dbReference type="InterPro" id="IPR011042">
    <property type="entry name" value="6-blade_b-propeller_TolB-like"/>
</dbReference>
<sequence length="402" mass="42830">MNVALLSGALSLASGAVLSASTKLPEQAQLLLPEATVVLPSVPPPEVANGIPVFVPPGTSLQSLTDKPFHVFHEEFIAIIGESPTLTLIADSGTNPMFHEAVVWHPPTEEVFFAQNAGAKAAGTGLHRSSVIQKVSLSEAMAVSHLRNGVGKVQVQVVDFQPAVINPNGGTNYKGNFIFAGEGMGSDIAPALYLANPEPPYNTTILINNYYGRQFNSVNDVAVNPWNGDIYFTDVTYGYLQDFRPKPVLPNQVYKLNAVTKAVTAVADEFVNCNGITFSPDGRYAYVTDTGSAQGFYGYEPTKPSSIYRYTVAADGTFENRKLFAHVTSRVPDGVHCDTNGNVYAGCGDGVHVWNPSGVLLGKIFTGETAANFQFAGDGRMVICGETHLYFATLAAKGAALT</sequence>
<dbReference type="Pfam" id="PF08450">
    <property type="entry name" value="SGL"/>
    <property type="match status" value="1"/>
</dbReference>
<gene>
    <name evidence="3" type="ORF">B0I35DRAFT_364025</name>
</gene>
<evidence type="ECO:0000259" key="2">
    <source>
        <dbReference type="Pfam" id="PF08450"/>
    </source>
</evidence>
<evidence type="ECO:0000256" key="1">
    <source>
        <dbReference type="SAM" id="SignalP"/>
    </source>
</evidence>
<dbReference type="AlphaFoldDB" id="A0A8K0SHB3"/>
<dbReference type="InterPro" id="IPR052988">
    <property type="entry name" value="Oryzine_lactonohydrolase"/>
</dbReference>
<protein>
    <recommendedName>
        <fullName evidence="2">SMP-30/Gluconolactonase/LRE-like region domain-containing protein</fullName>
    </recommendedName>
</protein>
<keyword evidence="1" id="KW-0732">Signal</keyword>
<proteinExistence type="predicted"/>
<organism evidence="3 4">
    <name type="scientific">Stachybotrys elegans</name>
    <dbReference type="NCBI Taxonomy" id="80388"/>
    <lineage>
        <taxon>Eukaryota</taxon>
        <taxon>Fungi</taxon>
        <taxon>Dikarya</taxon>
        <taxon>Ascomycota</taxon>
        <taxon>Pezizomycotina</taxon>
        <taxon>Sordariomycetes</taxon>
        <taxon>Hypocreomycetidae</taxon>
        <taxon>Hypocreales</taxon>
        <taxon>Stachybotryaceae</taxon>
        <taxon>Stachybotrys</taxon>
    </lineage>
</organism>
<dbReference type="PANTHER" id="PTHR47064:SF2">
    <property type="entry name" value="SMP-30_GLUCONOLACTONASE_LRE-LIKE REGION DOMAIN-CONTAINING PROTEIN-RELATED"/>
    <property type="match status" value="1"/>
</dbReference>
<comment type="caution">
    <text evidence="3">The sequence shown here is derived from an EMBL/GenBank/DDBJ whole genome shotgun (WGS) entry which is preliminary data.</text>
</comment>
<dbReference type="PANTHER" id="PTHR47064">
    <property type="entry name" value="PUTATIVE (AFU_ORTHOLOGUE AFUA_1G08990)-RELATED"/>
    <property type="match status" value="1"/>
</dbReference>
<keyword evidence="4" id="KW-1185">Reference proteome</keyword>
<evidence type="ECO:0000313" key="4">
    <source>
        <dbReference type="Proteomes" id="UP000813444"/>
    </source>
</evidence>
<dbReference type="Gene3D" id="2.120.10.30">
    <property type="entry name" value="TolB, C-terminal domain"/>
    <property type="match status" value="1"/>
</dbReference>
<evidence type="ECO:0000313" key="3">
    <source>
        <dbReference type="EMBL" id="KAH7303910.1"/>
    </source>
</evidence>
<reference evidence="3" key="1">
    <citation type="journal article" date="2021" name="Nat. Commun.">
        <title>Genetic determinants of endophytism in the Arabidopsis root mycobiome.</title>
        <authorList>
            <person name="Mesny F."/>
            <person name="Miyauchi S."/>
            <person name="Thiergart T."/>
            <person name="Pickel B."/>
            <person name="Atanasova L."/>
            <person name="Karlsson M."/>
            <person name="Huettel B."/>
            <person name="Barry K.W."/>
            <person name="Haridas S."/>
            <person name="Chen C."/>
            <person name="Bauer D."/>
            <person name="Andreopoulos W."/>
            <person name="Pangilinan J."/>
            <person name="LaButti K."/>
            <person name="Riley R."/>
            <person name="Lipzen A."/>
            <person name="Clum A."/>
            <person name="Drula E."/>
            <person name="Henrissat B."/>
            <person name="Kohler A."/>
            <person name="Grigoriev I.V."/>
            <person name="Martin F.M."/>
            <person name="Hacquard S."/>
        </authorList>
    </citation>
    <scope>NUCLEOTIDE SEQUENCE</scope>
    <source>
        <strain evidence="3">MPI-CAGE-CH-0235</strain>
    </source>
</reference>
<name>A0A8K0SHB3_9HYPO</name>
<dbReference type="EMBL" id="JAGPNK010000027">
    <property type="protein sequence ID" value="KAH7303910.1"/>
    <property type="molecule type" value="Genomic_DNA"/>
</dbReference>
<dbReference type="InterPro" id="IPR013658">
    <property type="entry name" value="SGL"/>
</dbReference>